<gene>
    <name evidence="2" type="ORF">GGX14DRAFT_677712</name>
</gene>
<sequence length="319" mass="33819">MLADASINVFSLAREIQRSTGLALTTCIPGATRHFLTRAEGPLLVTSDQSRETPRSTPWQGVHDEGSMLLYAPACACDLWLSGVQKAVWRVHPHTVLRASGGRDSRAPRKDGQACPADENPSVSVHAWRLQPRECCGTVCAAQRGSCPDSYGGKGGEDYGPSAGARTGAVESGTTTSRARMFGSAAHRLQPGTSHIRTARHSGEARSWALAAAWLSPVKIGIGDRSGAAGRSKRGANVYSSPPPEPLPVDVGFGLGNCRLRRRCVPADESGGVRVPACAVAACNTFSDVVHGADLLRGRIRGSNYVYVKQANIFDLHLI</sequence>
<evidence type="ECO:0000256" key="1">
    <source>
        <dbReference type="SAM" id="MobiDB-lite"/>
    </source>
</evidence>
<keyword evidence="3" id="KW-1185">Reference proteome</keyword>
<reference evidence="2" key="1">
    <citation type="submission" date="2023-03" db="EMBL/GenBank/DDBJ databases">
        <title>Massive genome expansion in bonnet fungi (Mycena s.s.) driven by repeated elements and novel gene families across ecological guilds.</title>
        <authorList>
            <consortium name="Lawrence Berkeley National Laboratory"/>
            <person name="Harder C.B."/>
            <person name="Miyauchi S."/>
            <person name="Viragh M."/>
            <person name="Kuo A."/>
            <person name="Thoen E."/>
            <person name="Andreopoulos B."/>
            <person name="Lu D."/>
            <person name="Skrede I."/>
            <person name="Drula E."/>
            <person name="Henrissat B."/>
            <person name="Morin E."/>
            <person name="Kohler A."/>
            <person name="Barry K."/>
            <person name="LaButti K."/>
            <person name="Morin E."/>
            <person name="Salamov A."/>
            <person name="Lipzen A."/>
            <person name="Mereny Z."/>
            <person name="Hegedus B."/>
            <person name="Baldrian P."/>
            <person name="Stursova M."/>
            <person name="Weitz H."/>
            <person name="Taylor A."/>
            <person name="Grigoriev I.V."/>
            <person name="Nagy L.G."/>
            <person name="Martin F."/>
            <person name="Kauserud H."/>
        </authorList>
    </citation>
    <scope>NUCLEOTIDE SEQUENCE</scope>
    <source>
        <strain evidence="2">9144</strain>
    </source>
</reference>
<organism evidence="2 3">
    <name type="scientific">Mycena pura</name>
    <dbReference type="NCBI Taxonomy" id="153505"/>
    <lineage>
        <taxon>Eukaryota</taxon>
        <taxon>Fungi</taxon>
        <taxon>Dikarya</taxon>
        <taxon>Basidiomycota</taxon>
        <taxon>Agaricomycotina</taxon>
        <taxon>Agaricomycetes</taxon>
        <taxon>Agaricomycetidae</taxon>
        <taxon>Agaricales</taxon>
        <taxon>Marasmiineae</taxon>
        <taxon>Mycenaceae</taxon>
        <taxon>Mycena</taxon>
    </lineage>
</organism>
<dbReference type="EMBL" id="JARJCW010000094">
    <property type="protein sequence ID" value="KAJ7194944.1"/>
    <property type="molecule type" value="Genomic_DNA"/>
</dbReference>
<feature type="region of interest" description="Disordered" evidence="1">
    <location>
        <begin position="99"/>
        <end position="120"/>
    </location>
</feature>
<dbReference type="Proteomes" id="UP001219525">
    <property type="component" value="Unassembled WGS sequence"/>
</dbReference>
<evidence type="ECO:0000313" key="3">
    <source>
        <dbReference type="Proteomes" id="UP001219525"/>
    </source>
</evidence>
<protein>
    <submittedName>
        <fullName evidence="2">Uncharacterized protein</fullName>
    </submittedName>
</protein>
<name>A0AAD6Y5E9_9AGAR</name>
<feature type="compositionally biased region" description="Basic and acidic residues" evidence="1">
    <location>
        <begin position="101"/>
        <end position="112"/>
    </location>
</feature>
<comment type="caution">
    <text evidence="2">The sequence shown here is derived from an EMBL/GenBank/DDBJ whole genome shotgun (WGS) entry which is preliminary data.</text>
</comment>
<proteinExistence type="predicted"/>
<dbReference type="AlphaFoldDB" id="A0AAD6Y5E9"/>
<evidence type="ECO:0000313" key="2">
    <source>
        <dbReference type="EMBL" id="KAJ7194944.1"/>
    </source>
</evidence>
<accession>A0AAD6Y5E9</accession>